<dbReference type="EMBL" id="JAGIOO010000001">
    <property type="protein sequence ID" value="MBP2471327.1"/>
    <property type="molecule type" value="Genomic_DNA"/>
</dbReference>
<dbReference type="PANTHER" id="PTHR48050">
    <property type="entry name" value="STEROL 3-BETA-GLUCOSYLTRANSFERASE"/>
    <property type="match status" value="1"/>
</dbReference>
<evidence type="ECO:0000313" key="3">
    <source>
        <dbReference type="Proteomes" id="UP001519363"/>
    </source>
</evidence>
<accession>A0ABS5A4W5</accession>
<organism evidence="2 3">
    <name type="scientific">Crossiella equi</name>
    <dbReference type="NCBI Taxonomy" id="130796"/>
    <lineage>
        <taxon>Bacteria</taxon>
        <taxon>Bacillati</taxon>
        <taxon>Actinomycetota</taxon>
        <taxon>Actinomycetes</taxon>
        <taxon>Pseudonocardiales</taxon>
        <taxon>Pseudonocardiaceae</taxon>
        <taxon>Crossiella</taxon>
    </lineage>
</organism>
<comment type="caution">
    <text evidence="2">The sequence shown here is derived from an EMBL/GenBank/DDBJ whole genome shotgun (WGS) entry which is preliminary data.</text>
</comment>
<proteinExistence type="predicted"/>
<dbReference type="Proteomes" id="UP001519363">
    <property type="component" value="Unassembled WGS sequence"/>
</dbReference>
<protein>
    <submittedName>
        <fullName evidence="2">UDP:flavonoid glycosyltransferase YjiC (YdhE family)</fullName>
    </submittedName>
</protein>
<evidence type="ECO:0000313" key="2">
    <source>
        <dbReference type="EMBL" id="MBP2471327.1"/>
    </source>
</evidence>
<dbReference type="InterPro" id="IPR010610">
    <property type="entry name" value="EryCIII-like_C"/>
</dbReference>
<name>A0ABS5A4W5_9PSEU</name>
<dbReference type="InterPro" id="IPR050426">
    <property type="entry name" value="Glycosyltransferase_28"/>
</dbReference>
<reference evidence="2 3" key="1">
    <citation type="submission" date="2021-03" db="EMBL/GenBank/DDBJ databases">
        <title>Sequencing the genomes of 1000 actinobacteria strains.</title>
        <authorList>
            <person name="Klenk H.-P."/>
        </authorList>
    </citation>
    <scope>NUCLEOTIDE SEQUENCE [LARGE SCALE GENOMIC DNA]</scope>
    <source>
        <strain evidence="2 3">DSM 44580</strain>
    </source>
</reference>
<dbReference type="CDD" id="cd03784">
    <property type="entry name" value="GT1_Gtf-like"/>
    <property type="match status" value="1"/>
</dbReference>
<dbReference type="RefSeq" id="WP_086783574.1">
    <property type="nucleotide sequence ID" value="NZ_JAGIOO010000001.1"/>
</dbReference>
<dbReference type="InterPro" id="IPR002213">
    <property type="entry name" value="UDP_glucos_trans"/>
</dbReference>
<dbReference type="SUPFAM" id="SSF53756">
    <property type="entry name" value="UDP-Glycosyltransferase/glycogen phosphorylase"/>
    <property type="match status" value="1"/>
</dbReference>
<keyword evidence="3" id="KW-1185">Reference proteome</keyword>
<dbReference type="Pfam" id="PF06722">
    <property type="entry name" value="EryCIII-like_C"/>
    <property type="match status" value="1"/>
</dbReference>
<evidence type="ECO:0000259" key="1">
    <source>
        <dbReference type="Pfam" id="PF06722"/>
    </source>
</evidence>
<feature type="domain" description="Erythromycin biosynthesis protein CIII-like C-terminal" evidence="1">
    <location>
        <begin position="227"/>
        <end position="367"/>
    </location>
</feature>
<sequence>MRILFTFIGGNGHFQPLVPLARAARAAGHTVAVAGGAGMRATVEAAGFTAFPIGTARAPGQGMLGPLVPLDPAKEDRDLREGFARTGAAEHAAALLTLGRDWKPDLLVRDEVDFGAAVAAEVLGVRCVSVVDIIAGGFLRPAVIAEPLHELRAAHGLPADPGLAMLHRGGVLSPVPARYRDPADPLPEHTGYFRPCTARREPPRERPGIYFTLGTIFNRESGDLFTRVLTGLRELPADIVVTVGRHLDPADLGPQPAHVRIERYLPQEEVLPGCDLVVSHGGSGSVTGALAHGLPLLVLPLGADQPGNARRCTALGVGHTLDPVTTTPDQVHTAAATLLADPEPARLARELAVEIAALPDPADVLATLG</sequence>
<gene>
    <name evidence="2" type="ORF">JOF53_000199</name>
</gene>
<dbReference type="Gene3D" id="3.40.50.2000">
    <property type="entry name" value="Glycogen Phosphorylase B"/>
    <property type="match status" value="2"/>
</dbReference>
<dbReference type="PANTHER" id="PTHR48050:SF13">
    <property type="entry name" value="STEROL 3-BETA-GLUCOSYLTRANSFERASE UGT80A2"/>
    <property type="match status" value="1"/>
</dbReference>